<evidence type="ECO:0008006" key="3">
    <source>
        <dbReference type="Google" id="ProtNLM"/>
    </source>
</evidence>
<evidence type="ECO:0000313" key="2">
    <source>
        <dbReference type="Proteomes" id="UP001155241"/>
    </source>
</evidence>
<dbReference type="Proteomes" id="UP001155241">
    <property type="component" value="Unassembled WGS sequence"/>
</dbReference>
<dbReference type="EMBL" id="JAMXLR010000036">
    <property type="protein sequence ID" value="MCO6044440.1"/>
    <property type="molecule type" value="Genomic_DNA"/>
</dbReference>
<keyword evidence="2" id="KW-1185">Reference proteome</keyword>
<dbReference type="Gene3D" id="3.60.15.10">
    <property type="entry name" value="Ribonuclease Z/Hydroxyacylglutathione hydrolase-like"/>
    <property type="match status" value="1"/>
</dbReference>
<dbReference type="RefSeq" id="WP_252852542.1">
    <property type="nucleotide sequence ID" value="NZ_JAMXLR010000036.1"/>
</dbReference>
<gene>
    <name evidence="1" type="ORF">NG895_11035</name>
</gene>
<accession>A0A9X2JFU6</accession>
<dbReference type="AlphaFoldDB" id="A0A9X2JFU6"/>
<dbReference type="CDD" id="cd06262">
    <property type="entry name" value="metallo-hydrolase-like_MBL-fold"/>
    <property type="match status" value="1"/>
</dbReference>
<organism evidence="1 2">
    <name type="scientific">Aeoliella straminimaris</name>
    <dbReference type="NCBI Taxonomy" id="2954799"/>
    <lineage>
        <taxon>Bacteria</taxon>
        <taxon>Pseudomonadati</taxon>
        <taxon>Planctomycetota</taxon>
        <taxon>Planctomycetia</taxon>
        <taxon>Pirellulales</taxon>
        <taxon>Lacipirellulaceae</taxon>
        <taxon>Aeoliella</taxon>
    </lineage>
</organism>
<name>A0A9X2JFU6_9BACT</name>
<dbReference type="InterPro" id="IPR036866">
    <property type="entry name" value="RibonucZ/Hydroxyglut_hydro"/>
</dbReference>
<evidence type="ECO:0000313" key="1">
    <source>
        <dbReference type="EMBL" id="MCO6044440.1"/>
    </source>
</evidence>
<reference evidence="1" key="1">
    <citation type="submission" date="2022-06" db="EMBL/GenBank/DDBJ databases">
        <title>Aeoliella straminimaris, a novel planctomycete from sediments.</title>
        <authorList>
            <person name="Vitorino I.R."/>
            <person name="Lage O.M."/>
        </authorList>
    </citation>
    <scope>NUCLEOTIDE SEQUENCE</scope>
    <source>
        <strain evidence="1">ICT_H6.2</strain>
    </source>
</reference>
<proteinExistence type="predicted"/>
<comment type="caution">
    <text evidence="1">The sequence shown here is derived from an EMBL/GenBank/DDBJ whole genome shotgun (WGS) entry which is preliminary data.</text>
</comment>
<sequence length="508" mass="57634">MPEDSKKPITSVKIRMYKMGTGDCISLKFLHGTEATYSMLIDCGCIHGSQDRLSKFVKELIRDLDGHVDALVVTHEHQDHVLGFQRCEDLLVEGLSVGEMWMGWTEDDGKAKVKEWKTEYGQKKMALARAAEQLESEVRSDRFAKQLDGTQAADELLAFYQNFADAVRGFAALHANEEPENYKGPLAGMRIAKQELARDHENSYLKPGDILYDIQGLDGVRIYVLGPLQTYEQVDKESGEGDEAYRHNKKLDPDEFSLNELRRRLQDSDLFTRTINFSGDVASDAALSPFSPSSFAPRSVLKKSPYEKEDEAWRRIDAEWLQSSASLALRMNSLTNNLSLVLAIEFEESGKILLFPGDAEFGSWESWHTIDWSRTEPGSELTTEEILNRVVFYKVAHHLSHNGTARSIGLEMMNDPNLVAMATLNYEVISSGWTSTMPNRAILKELLERTKGRTIIQNTDDLFFDLDLTIPVVDKIEEYQEEMTDDERQLYTDSVVDDDLYVEVTINV</sequence>
<protein>
    <recommendedName>
        <fullName evidence="3">Metallo-beta-lactamase superfamily protein</fullName>
    </recommendedName>
</protein>
<dbReference type="PANTHER" id="PTHR30619">
    <property type="entry name" value="DNA INTERNALIZATION/COMPETENCE PROTEIN COMEC/REC2"/>
    <property type="match status" value="1"/>
</dbReference>
<dbReference type="InterPro" id="IPR052159">
    <property type="entry name" value="Competence_DNA_uptake"/>
</dbReference>
<dbReference type="PANTHER" id="PTHR30619:SF1">
    <property type="entry name" value="RECOMBINATION PROTEIN 2"/>
    <property type="match status" value="1"/>
</dbReference>
<dbReference type="SUPFAM" id="SSF56281">
    <property type="entry name" value="Metallo-hydrolase/oxidoreductase"/>
    <property type="match status" value="1"/>
</dbReference>